<dbReference type="RefSeq" id="WP_048617231.1">
    <property type="nucleotide sequence ID" value="NZ_CABMLM010000016.1"/>
</dbReference>
<evidence type="ECO:0000259" key="14">
    <source>
        <dbReference type="Pfam" id="PF02670"/>
    </source>
</evidence>
<evidence type="ECO:0000256" key="4">
    <source>
        <dbReference type="ARBA" id="ARBA00012366"/>
    </source>
</evidence>
<feature type="binding site" evidence="13">
    <location>
        <position position="37"/>
    </location>
    <ligand>
        <name>NADPH</name>
        <dbReference type="ChEBI" id="CHEBI:57783"/>
    </ligand>
</feature>
<evidence type="ECO:0000256" key="10">
    <source>
        <dbReference type="ARBA" id="ARBA00048543"/>
    </source>
</evidence>
<dbReference type="GO" id="GO:0051484">
    <property type="term" value="P:isopentenyl diphosphate biosynthetic process, methylerythritol 4-phosphate pathway involved in terpenoid biosynthetic process"/>
    <property type="evidence" value="ECO:0007669"/>
    <property type="project" value="UniProtKB-ARBA"/>
</dbReference>
<feature type="binding site" evidence="13">
    <location>
        <position position="125"/>
    </location>
    <ligand>
        <name>1-deoxy-D-xylulose 5-phosphate</name>
        <dbReference type="ChEBI" id="CHEBI:57792"/>
    </ligand>
</feature>
<feature type="binding site" evidence="13">
    <location>
        <position position="151"/>
    </location>
    <ligand>
        <name>1-deoxy-D-xylulose 5-phosphate</name>
        <dbReference type="ChEBI" id="CHEBI:57792"/>
    </ligand>
</feature>
<dbReference type="AlphaFoldDB" id="A0A0T9TWQ5"/>
<evidence type="ECO:0000256" key="11">
    <source>
        <dbReference type="ARBA" id="ARBA00054845"/>
    </source>
</evidence>
<keyword evidence="13" id="KW-0460">Magnesium</keyword>
<keyword evidence="20" id="KW-1185">Reference proteome</keyword>
<evidence type="ECO:0000256" key="9">
    <source>
        <dbReference type="ARBA" id="ARBA00023229"/>
    </source>
</evidence>
<dbReference type="EMBL" id="CQEM01000007">
    <property type="protein sequence ID" value="CNL06425.1"/>
    <property type="molecule type" value="Genomic_DNA"/>
</dbReference>
<dbReference type="EC" id="1.1.1.267" evidence="4 13"/>
<evidence type="ECO:0000256" key="8">
    <source>
        <dbReference type="ARBA" id="ARBA00023211"/>
    </source>
</evidence>
<keyword evidence="18" id="KW-0413">Isomerase</keyword>
<dbReference type="InterPro" id="IPR013644">
    <property type="entry name" value="DXP_reductoisomerase_C"/>
</dbReference>
<feature type="domain" description="1-deoxy-D-xylulose 5-phosphate reductoisomerase C-terminal" evidence="15">
    <location>
        <begin position="146"/>
        <end position="239"/>
    </location>
</feature>
<dbReference type="InterPro" id="IPR026877">
    <property type="entry name" value="DXPR_C"/>
</dbReference>
<feature type="binding site" evidence="13">
    <location>
        <position position="231"/>
    </location>
    <ligand>
        <name>Mn(2+)</name>
        <dbReference type="ChEBI" id="CHEBI:29035"/>
    </ligand>
</feature>
<feature type="binding site" evidence="13">
    <location>
        <position position="124"/>
    </location>
    <ligand>
        <name>NADPH</name>
        <dbReference type="ChEBI" id="CHEBI:57783"/>
    </ligand>
</feature>
<feature type="domain" description="1-deoxy-D-xylulose 5-phosphate reductoisomerase N-terminal" evidence="14">
    <location>
        <begin position="4"/>
        <end position="132"/>
    </location>
</feature>
<dbReference type="FunFam" id="1.10.1740.10:FF:000004">
    <property type="entry name" value="1-deoxy-D-xylulose 5-phosphate reductoisomerase"/>
    <property type="match status" value="1"/>
</dbReference>
<reference evidence="19" key="3">
    <citation type="submission" date="2015-03" db="EMBL/GenBank/DDBJ databases">
        <authorList>
            <consortium name="Pathogen Informatics"/>
        </authorList>
    </citation>
    <scope>NUCLEOTIDE SEQUENCE [LARGE SCALE GENOMIC DNA]</scope>
    <source>
        <strain evidence="19">IP27925</strain>
    </source>
</reference>
<evidence type="ECO:0000259" key="16">
    <source>
        <dbReference type="Pfam" id="PF13288"/>
    </source>
</evidence>
<dbReference type="NCBIfam" id="NF003938">
    <property type="entry name" value="PRK05447.1-1"/>
    <property type="match status" value="1"/>
</dbReference>
<feature type="binding site" evidence="13">
    <location>
        <position position="152"/>
    </location>
    <ligand>
        <name>1-deoxy-D-xylulose 5-phosphate</name>
        <dbReference type="ChEBI" id="CHEBI:57792"/>
    </ligand>
</feature>
<feature type="binding site" evidence="13">
    <location>
        <position position="209"/>
    </location>
    <ligand>
        <name>1-deoxy-D-xylulose 5-phosphate</name>
        <dbReference type="ChEBI" id="CHEBI:57792"/>
    </ligand>
</feature>
<gene>
    <name evidence="18" type="primary">b0173</name>
    <name evidence="13" type="synonym">dxr</name>
    <name evidence="17" type="ORF">ACZ76_04630</name>
    <name evidence="18" type="ORF">ERS008460_01744</name>
</gene>
<dbReference type="Pfam" id="PF02670">
    <property type="entry name" value="DXP_reductoisom"/>
    <property type="match status" value="1"/>
</dbReference>
<dbReference type="NCBIfam" id="NF009114">
    <property type="entry name" value="PRK12464.1"/>
    <property type="match status" value="1"/>
</dbReference>
<dbReference type="Gene3D" id="1.10.1740.10">
    <property type="match status" value="1"/>
</dbReference>
<evidence type="ECO:0000256" key="5">
    <source>
        <dbReference type="ARBA" id="ARBA00022723"/>
    </source>
</evidence>
<feature type="binding site" evidence="13">
    <location>
        <position position="10"/>
    </location>
    <ligand>
        <name>NADPH</name>
        <dbReference type="ChEBI" id="CHEBI:57783"/>
    </ligand>
</feature>
<organism evidence="18 19">
    <name type="scientific">Yersinia aleksiciae</name>
    <dbReference type="NCBI Taxonomy" id="263819"/>
    <lineage>
        <taxon>Bacteria</taxon>
        <taxon>Pseudomonadati</taxon>
        <taxon>Pseudomonadota</taxon>
        <taxon>Gammaproteobacteria</taxon>
        <taxon>Enterobacterales</taxon>
        <taxon>Yersiniaceae</taxon>
        <taxon>Yersinia</taxon>
    </lineage>
</organism>
<keyword evidence="6 13" id="KW-0521">NADP</keyword>
<comment type="pathway">
    <text evidence="2 13">Isoprenoid biosynthesis; isopentenyl diphosphate biosynthesis via DXP pathway; isopentenyl diphosphate from 1-deoxy-D-xylulose 5-phosphate: step 1/6.</text>
</comment>
<evidence type="ECO:0000313" key="20">
    <source>
        <dbReference type="Proteomes" id="UP000069914"/>
    </source>
</evidence>
<feature type="binding site" evidence="13">
    <location>
        <position position="228"/>
    </location>
    <ligand>
        <name>1-deoxy-D-xylulose 5-phosphate</name>
        <dbReference type="ChEBI" id="CHEBI:57792"/>
    </ligand>
</feature>
<dbReference type="Pfam" id="PF13288">
    <property type="entry name" value="DXPR_C"/>
    <property type="match status" value="1"/>
</dbReference>
<dbReference type="Proteomes" id="UP000040088">
    <property type="component" value="Unassembled WGS sequence"/>
</dbReference>
<dbReference type="SUPFAM" id="SSF55347">
    <property type="entry name" value="Glyceraldehyde-3-phosphate dehydrogenase-like, C-terminal domain"/>
    <property type="match status" value="1"/>
</dbReference>
<dbReference type="PANTHER" id="PTHR30525:SF0">
    <property type="entry name" value="1-DEOXY-D-XYLULOSE 5-PHOSPHATE REDUCTOISOMERASE, CHLOROPLASTIC"/>
    <property type="match status" value="1"/>
</dbReference>
<comment type="catalytic activity">
    <reaction evidence="10">
        <text>2-C-methyl-D-erythritol 4-phosphate + NADP(+) = 1-deoxy-D-xylulose 5-phosphate + NADPH + H(+)</text>
        <dbReference type="Rhea" id="RHEA:13717"/>
        <dbReference type="ChEBI" id="CHEBI:15378"/>
        <dbReference type="ChEBI" id="CHEBI:57783"/>
        <dbReference type="ChEBI" id="CHEBI:57792"/>
        <dbReference type="ChEBI" id="CHEBI:58262"/>
        <dbReference type="ChEBI" id="CHEBI:58349"/>
        <dbReference type="EC" id="1.1.1.267"/>
    </reaction>
    <physiologicalReaction direction="right-to-left" evidence="10">
        <dbReference type="Rhea" id="RHEA:13719"/>
    </physiologicalReaction>
</comment>
<dbReference type="HAMAP" id="MF_00183">
    <property type="entry name" value="DXP_reductoisom"/>
    <property type="match status" value="1"/>
</dbReference>
<dbReference type="Gene3D" id="3.40.50.720">
    <property type="entry name" value="NAD(P)-binding Rossmann-like Domain"/>
    <property type="match status" value="1"/>
</dbReference>
<dbReference type="FunFam" id="3.40.50.720:FF:000045">
    <property type="entry name" value="1-deoxy-D-xylulose 5-phosphate reductoisomerase"/>
    <property type="match status" value="1"/>
</dbReference>
<proteinExistence type="inferred from homology"/>
<dbReference type="GO" id="GO:0030145">
    <property type="term" value="F:manganese ion binding"/>
    <property type="evidence" value="ECO:0007669"/>
    <property type="project" value="TreeGrafter"/>
</dbReference>
<evidence type="ECO:0000256" key="6">
    <source>
        <dbReference type="ARBA" id="ARBA00022857"/>
    </source>
</evidence>
<dbReference type="InterPro" id="IPR036169">
    <property type="entry name" value="DXPR_C_sf"/>
</dbReference>
<comment type="cofactor">
    <cofactor evidence="1">
        <name>Co(2+)</name>
        <dbReference type="ChEBI" id="CHEBI:48828"/>
    </cofactor>
</comment>
<evidence type="ECO:0000256" key="2">
    <source>
        <dbReference type="ARBA" id="ARBA00005094"/>
    </source>
</evidence>
<dbReference type="GO" id="GO:0070402">
    <property type="term" value="F:NADPH binding"/>
    <property type="evidence" value="ECO:0007669"/>
    <property type="project" value="InterPro"/>
</dbReference>
<dbReference type="InterPro" id="IPR013512">
    <property type="entry name" value="DXP_reductoisomerase_N"/>
</dbReference>
<dbReference type="OrthoDB" id="9806546at2"/>
<evidence type="ECO:0000256" key="1">
    <source>
        <dbReference type="ARBA" id="ARBA00001941"/>
    </source>
</evidence>
<feature type="binding site" evidence="13">
    <location>
        <position position="227"/>
    </location>
    <ligand>
        <name>1-deoxy-D-xylulose 5-phosphate</name>
        <dbReference type="ChEBI" id="CHEBI:57792"/>
    </ligand>
</feature>
<dbReference type="UniPathway" id="UPA00056">
    <property type="reaction ID" value="UER00092"/>
</dbReference>
<evidence type="ECO:0000256" key="3">
    <source>
        <dbReference type="ARBA" id="ARBA00006825"/>
    </source>
</evidence>
<dbReference type="GO" id="GO:0030604">
    <property type="term" value="F:1-deoxy-D-xylulose-5-phosphate reductoisomerase activity"/>
    <property type="evidence" value="ECO:0007669"/>
    <property type="project" value="UniProtKB-UniRule"/>
</dbReference>
<evidence type="ECO:0000313" key="18">
    <source>
        <dbReference type="EMBL" id="CNL06425.1"/>
    </source>
</evidence>
<evidence type="ECO:0000259" key="15">
    <source>
        <dbReference type="Pfam" id="PF08436"/>
    </source>
</evidence>
<feature type="binding site" evidence="13">
    <location>
        <position position="11"/>
    </location>
    <ligand>
        <name>NADPH</name>
        <dbReference type="ChEBI" id="CHEBI:57783"/>
    </ligand>
</feature>
<feature type="binding site" evidence="13">
    <location>
        <position position="152"/>
    </location>
    <ligand>
        <name>Mn(2+)</name>
        <dbReference type="ChEBI" id="CHEBI:29035"/>
    </ligand>
</feature>
<dbReference type="STRING" id="28152.CH54_3524"/>
<dbReference type="GO" id="GO:0016853">
    <property type="term" value="F:isomerase activity"/>
    <property type="evidence" value="ECO:0007669"/>
    <property type="project" value="UniProtKB-KW"/>
</dbReference>
<evidence type="ECO:0000313" key="19">
    <source>
        <dbReference type="Proteomes" id="UP000040088"/>
    </source>
</evidence>
<feature type="binding site" evidence="13">
    <location>
        <position position="215"/>
    </location>
    <ligand>
        <name>NADPH</name>
        <dbReference type="ChEBI" id="CHEBI:57783"/>
    </ligand>
</feature>
<evidence type="ECO:0000256" key="13">
    <source>
        <dbReference type="HAMAP-Rule" id="MF_00183"/>
    </source>
</evidence>
<feature type="domain" description="DXP reductoisomerase C-terminal" evidence="16">
    <location>
        <begin position="271"/>
        <end position="387"/>
    </location>
</feature>
<feature type="binding site" evidence="13">
    <location>
        <position position="38"/>
    </location>
    <ligand>
        <name>NADPH</name>
        <dbReference type="ChEBI" id="CHEBI:57783"/>
    </ligand>
</feature>
<evidence type="ECO:0000256" key="7">
    <source>
        <dbReference type="ARBA" id="ARBA00023002"/>
    </source>
</evidence>
<dbReference type="PIRSF" id="PIRSF006205">
    <property type="entry name" value="Dxp_reductismrs"/>
    <property type="match status" value="1"/>
</dbReference>
<sequence>MKQLTILGSTGSIGNSTLGVVRANPELFKVTALVAGRNVEQMAQQCLEFAPRYAAMSDETSAKALRLLLAEQGSRTEVYFGEKAACELAALDDVDQVMAAIVGVAGLSSTLAAIRAGKQVLLANKESLITCGKLFMDEVKNSKAQLLPIDSEHNAIFQSLPERVQRQLGYSSLSDNGVSSIILTGSGGPLRETPLSQFADVTPDQACAHPNWSMGRKISVDSATMMNKGLEYIEARWLFNASAEQIEVILHPQSVIHSMVRYHDGSVLAQMGTPDMRTPIAHAMAYPMRVNSGVAPLDFCKIRELTFATPDYQRYPCLKLAIDACHAGQAATTALNAANEVSVMAFLDSQIRFTDIAVINRAVVEHLSLPEPSSVDEVLVIDRKARNTAAKAIAKLNNSELLSDLGIC</sequence>
<feature type="binding site" evidence="13">
    <location>
        <position position="36"/>
    </location>
    <ligand>
        <name>NADPH</name>
        <dbReference type="ChEBI" id="CHEBI:57783"/>
    </ligand>
</feature>
<feature type="binding site" evidence="13">
    <location>
        <position position="12"/>
    </location>
    <ligand>
        <name>NADPH</name>
        <dbReference type="ChEBI" id="CHEBI:57783"/>
    </ligand>
</feature>
<name>A0A0T9TWQ5_YERAE</name>
<accession>A0A0T9TWQ5</accession>
<evidence type="ECO:0000256" key="12">
    <source>
        <dbReference type="ARBA" id="ARBA00071224"/>
    </source>
</evidence>
<keyword evidence="5 13" id="KW-0479">Metal-binding</keyword>
<dbReference type="GeneID" id="61903787"/>
<keyword evidence="8 13" id="KW-0464">Manganese</keyword>
<dbReference type="NCBIfam" id="TIGR00243">
    <property type="entry name" value="Dxr"/>
    <property type="match status" value="1"/>
</dbReference>
<feature type="binding site" evidence="13">
    <location>
        <position position="231"/>
    </location>
    <ligand>
        <name>1-deoxy-D-xylulose 5-phosphate</name>
        <dbReference type="ChEBI" id="CHEBI:57792"/>
    </ligand>
</feature>
<keyword evidence="7 13" id="KW-0560">Oxidoreductase</keyword>
<comment type="subunit">
    <text evidence="13">Homodimer.</text>
</comment>
<comment type="similarity">
    <text evidence="3 13">Belongs to the DXR family.</text>
</comment>
<feature type="binding site" evidence="13">
    <location>
        <position position="150"/>
    </location>
    <ligand>
        <name>Mn(2+)</name>
        <dbReference type="ChEBI" id="CHEBI:29035"/>
    </ligand>
</feature>
<feature type="binding site" evidence="13">
    <location>
        <position position="186"/>
    </location>
    <ligand>
        <name>1-deoxy-D-xylulose 5-phosphate</name>
        <dbReference type="ChEBI" id="CHEBI:57792"/>
    </ligand>
</feature>
<dbReference type="EMBL" id="CP011975">
    <property type="protein sequence ID" value="AKP32879.1"/>
    <property type="molecule type" value="Genomic_DNA"/>
</dbReference>
<dbReference type="KEGG" id="yak:ACZ76_04630"/>
<feature type="binding site" evidence="13">
    <location>
        <position position="126"/>
    </location>
    <ligand>
        <name>NADPH</name>
        <dbReference type="ChEBI" id="CHEBI:57783"/>
    </ligand>
</feature>
<feature type="binding site" evidence="13">
    <location>
        <position position="222"/>
    </location>
    <ligand>
        <name>1-deoxy-D-xylulose 5-phosphate</name>
        <dbReference type="ChEBI" id="CHEBI:57792"/>
    </ligand>
</feature>
<reference evidence="18" key="2">
    <citation type="submission" date="2015-03" db="EMBL/GenBank/DDBJ databases">
        <authorList>
            <person name="Murphy D."/>
        </authorList>
    </citation>
    <scope>NUCLEOTIDE SEQUENCE [LARGE SCALE GENOMIC DNA]</scope>
    <source>
        <strain evidence="18">IP27925</strain>
    </source>
</reference>
<dbReference type="SUPFAM" id="SSF51735">
    <property type="entry name" value="NAD(P)-binding Rossmann-fold domains"/>
    <property type="match status" value="1"/>
</dbReference>
<dbReference type="InterPro" id="IPR036291">
    <property type="entry name" value="NAD(P)-bd_dom_sf"/>
</dbReference>
<reference evidence="17 20" key="1">
    <citation type="journal article" date="2015" name="Genome Announc.">
        <title>De Novo Genome Sequence of Yersinia aleksiciae Y159T.</title>
        <authorList>
            <person name="Sprague L.D."/>
            <person name="Neubauer H."/>
        </authorList>
    </citation>
    <scope>NUCLEOTIDE SEQUENCE [LARGE SCALE GENOMIC DNA]</scope>
    <source>
        <strain evidence="17 20">159</strain>
    </source>
</reference>
<comment type="cofactor">
    <cofactor evidence="13">
        <name>Mg(2+)</name>
        <dbReference type="ChEBI" id="CHEBI:18420"/>
    </cofactor>
    <cofactor evidence="13">
        <name>Mn(2+)</name>
        <dbReference type="ChEBI" id="CHEBI:29035"/>
    </cofactor>
</comment>
<dbReference type="SUPFAM" id="SSF69055">
    <property type="entry name" value="1-deoxy-D-xylulose-5-phosphate reductoisomerase, C-terminal domain"/>
    <property type="match status" value="1"/>
</dbReference>
<dbReference type="InterPro" id="IPR003821">
    <property type="entry name" value="DXP_reductoisomerase"/>
</dbReference>
<keyword evidence="9 13" id="KW-0414">Isoprene biosynthesis</keyword>
<dbReference type="Proteomes" id="UP000069914">
    <property type="component" value="Chromosome"/>
</dbReference>
<dbReference type="PANTHER" id="PTHR30525">
    <property type="entry name" value="1-DEOXY-D-XYLULOSE 5-PHOSPHATE REDUCTOISOMERASE"/>
    <property type="match status" value="1"/>
</dbReference>
<comment type="function">
    <text evidence="11 13">Catalyzes the NADPH-dependent rearrangement and reduction of 1-deoxy-D-xylulose-5-phosphate (DXP) to 2-C-methyl-D-erythritol 4-phosphate (MEP).</text>
</comment>
<evidence type="ECO:0000313" key="17">
    <source>
        <dbReference type="EMBL" id="AKP32879.1"/>
    </source>
</evidence>
<dbReference type="Pfam" id="PF08436">
    <property type="entry name" value="DXP_redisom_C"/>
    <property type="match status" value="1"/>
</dbReference>
<feature type="binding site" evidence="13">
    <location>
        <position position="13"/>
    </location>
    <ligand>
        <name>NADPH</name>
        <dbReference type="ChEBI" id="CHEBI:57783"/>
    </ligand>
</feature>
<protein>
    <recommendedName>
        <fullName evidence="12 13">1-deoxy-D-xylulose 5-phosphate reductoisomerase</fullName>
        <shortName evidence="13">DXP reductoisomerase</shortName>
        <ecNumber evidence="4 13">1.1.1.267</ecNumber>
    </recommendedName>
    <alternativeName>
        <fullName evidence="13">1-deoxyxylulose-5-phosphate reductoisomerase</fullName>
    </alternativeName>
    <alternativeName>
        <fullName evidence="13">2-C-methyl-D-erythritol 4-phosphate synthase</fullName>
    </alternativeName>
</protein>